<name>A0A6A2X7N9_HIBSY</name>
<accession>A0A6A2X7N9</accession>
<gene>
    <name evidence="2" type="ORF">F3Y22_tig00111989pilonHSYRG00126</name>
</gene>
<dbReference type="GO" id="GO:0051082">
    <property type="term" value="F:unfolded protein binding"/>
    <property type="evidence" value="ECO:0007669"/>
    <property type="project" value="InterPro"/>
</dbReference>
<evidence type="ECO:0000313" key="3">
    <source>
        <dbReference type="Proteomes" id="UP000436088"/>
    </source>
</evidence>
<dbReference type="EMBL" id="VEPZ02001479">
    <property type="protein sequence ID" value="KAE8671192.1"/>
    <property type="molecule type" value="Genomic_DNA"/>
</dbReference>
<dbReference type="Proteomes" id="UP000436088">
    <property type="component" value="Unassembled WGS sequence"/>
</dbReference>
<reference evidence="2" key="1">
    <citation type="submission" date="2019-09" db="EMBL/GenBank/DDBJ databases">
        <title>Draft genome information of white flower Hibiscus syriacus.</title>
        <authorList>
            <person name="Kim Y.-M."/>
        </authorList>
    </citation>
    <scope>NUCLEOTIDE SEQUENCE [LARGE SCALE GENOMIC DNA]</scope>
    <source>
        <strain evidence="2">YM2019G1</strain>
    </source>
</reference>
<dbReference type="InterPro" id="IPR002939">
    <property type="entry name" value="DnaJ_C"/>
</dbReference>
<feature type="domain" description="Chaperone DnaJ C-terminal" evidence="1">
    <location>
        <begin position="102"/>
        <end position="270"/>
    </location>
</feature>
<dbReference type="GO" id="GO:0009535">
    <property type="term" value="C:chloroplast thylakoid membrane"/>
    <property type="evidence" value="ECO:0007669"/>
    <property type="project" value="TreeGrafter"/>
</dbReference>
<dbReference type="Gene3D" id="2.60.260.20">
    <property type="entry name" value="Urease metallochaperone UreE, N-terminal domain"/>
    <property type="match status" value="2"/>
</dbReference>
<dbReference type="PANTHER" id="PTHR43096">
    <property type="entry name" value="DNAJ HOMOLOG 1, MITOCHONDRIAL-RELATED"/>
    <property type="match status" value="1"/>
</dbReference>
<evidence type="ECO:0000259" key="1">
    <source>
        <dbReference type="Pfam" id="PF01556"/>
    </source>
</evidence>
<keyword evidence="3" id="KW-1185">Reference proteome</keyword>
<dbReference type="Pfam" id="PF01556">
    <property type="entry name" value="DnaJ_C"/>
    <property type="match status" value="1"/>
</dbReference>
<dbReference type="AlphaFoldDB" id="A0A6A2X7N9"/>
<dbReference type="CDD" id="cd10747">
    <property type="entry name" value="DnaJ_C"/>
    <property type="match status" value="1"/>
</dbReference>
<dbReference type="GO" id="GO:0042026">
    <property type="term" value="P:protein refolding"/>
    <property type="evidence" value="ECO:0007669"/>
    <property type="project" value="TreeGrafter"/>
</dbReference>
<protein>
    <submittedName>
        <fullName evidence="2">ATP binding protein</fullName>
    </submittedName>
</protein>
<evidence type="ECO:0000313" key="2">
    <source>
        <dbReference type="EMBL" id="KAE8671192.1"/>
    </source>
</evidence>
<comment type="caution">
    <text evidence="2">The sequence shown here is derived from an EMBL/GenBank/DDBJ whole genome shotgun (WGS) entry which is preliminary data.</text>
</comment>
<dbReference type="PANTHER" id="PTHR43096:SF38">
    <property type="entry name" value="CHAPERONE PROTEIN DNAJ A6, CHLOROPLASTIC-LIKE"/>
    <property type="match status" value="1"/>
</dbReference>
<sequence>MATTIPCGNAVTYRPQFMSSSNTEKLRIPQVRVSTEIRGLAFATYRKLARNYHPDEQVKVPPNFCNYSLCPGKQELNRNLKRLVKLMRGVRNMAAEGEYLIYNLVLTFKEAVFVVEKEIDVSRLDKCTICDRSGAKPGTDTYSCTTWWARASCLIVEDSTGCLQQVPARVDSGSRLRVRSEGNAGKKGGAPGDLFVVIDVIPDPVLKRDDTNILYTCKIPYIDAILGTTEKVPTVDGSADLKIAASVQPGTTLVMAKKGVPLLNKGKMRGTN</sequence>
<organism evidence="2 3">
    <name type="scientific">Hibiscus syriacus</name>
    <name type="common">Rose of Sharon</name>
    <dbReference type="NCBI Taxonomy" id="106335"/>
    <lineage>
        <taxon>Eukaryota</taxon>
        <taxon>Viridiplantae</taxon>
        <taxon>Streptophyta</taxon>
        <taxon>Embryophyta</taxon>
        <taxon>Tracheophyta</taxon>
        <taxon>Spermatophyta</taxon>
        <taxon>Magnoliopsida</taxon>
        <taxon>eudicotyledons</taxon>
        <taxon>Gunneridae</taxon>
        <taxon>Pentapetalae</taxon>
        <taxon>rosids</taxon>
        <taxon>malvids</taxon>
        <taxon>Malvales</taxon>
        <taxon>Malvaceae</taxon>
        <taxon>Malvoideae</taxon>
        <taxon>Hibiscus</taxon>
    </lineage>
</organism>
<dbReference type="InterPro" id="IPR008971">
    <property type="entry name" value="HSP40/DnaJ_pept-bd"/>
</dbReference>
<dbReference type="SUPFAM" id="SSF49493">
    <property type="entry name" value="HSP40/DnaJ peptide-binding domain"/>
    <property type="match status" value="2"/>
</dbReference>
<proteinExistence type="predicted"/>